<dbReference type="PANTHER" id="PTHR40280">
    <property type="entry name" value="BLR6907 PROTEIN"/>
    <property type="match status" value="1"/>
</dbReference>
<dbReference type="OrthoDB" id="410751at2759"/>
<dbReference type="AlphaFoldDB" id="A0A1E7FYA9"/>
<dbReference type="KEGG" id="fcy:FRACYDRAFT_179213"/>
<keyword evidence="4" id="KW-1185">Reference proteome</keyword>
<evidence type="ECO:0000259" key="2">
    <source>
        <dbReference type="PROSITE" id="PS51819"/>
    </source>
</evidence>
<accession>A0A1E7FYA9</accession>
<evidence type="ECO:0000313" key="4">
    <source>
        <dbReference type="Proteomes" id="UP000095751"/>
    </source>
</evidence>
<feature type="region of interest" description="Disordered" evidence="1">
    <location>
        <begin position="1"/>
        <end position="21"/>
    </location>
</feature>
<dbReference type="PROSITE" id="PS51819">
    <property type="entry name" value="VOC"/>
    <property type="match status" value="1"/>
</dbReference>
<dbReference type="Gene3D" id="3.10.180.10">
    <property type="entry name" value="2,3-Dihydroxybiphenyl 1,2-Dioxygenase, domain 1"/>
    <property type="match status" value="1"/>
</dbReference>
<protein>
    <recommendedName>
        <fullName evidence="2">VOC domain-containing protein</fullName>
    </recommendedName>
</protein>
<proteinExistence type="predicted"/>
<organism evidence="3 4">
    <name type="scientific">Fragilariopsis cylindrus CCMP1102</name>
    <dbReference type="NCBI Taxonomy" id="635003"/>
    <lineage>
        <taxon>Eukaryota</taxon>
        <taxon>Sar</taxon>
        <taxon>Stramenopiles</taxon>
        <taxon>Ochrophyta</taxon>
        <taxon>Bacillariophyta</taxon>
        <taxon>Bacillariophyceae</taxon>
        <taxon>Bacillariophycidae</taxon>
        <taxon>Bacillariales</taxon>
        <taxon>Bacillariaceae</taxon>
        <taxon>Fragilariopsis</taxon>
    </lineage>
</organism>
<feature type="domain" description="VOC" evidence="2">
    <location>
        <begin position="56"/>
        <end position="177"/>
    </location>
</feature>
<dbReference type="SUPFAM" id="SSF54593">
    <property type="entry name" value="Glyoxalase/Bleomycin resistance protein/Dihydroxybiphenyl dioxygenase"/>
    <property type="match status" value="1"/>
</dbReference>
<feature type="compositionally biased region" description="Polar residues" evidence="1">
    <location>
        <begin position="1"/>
        <end position="10"/>
    </location>
</feature>
<gene>
    <name evidence="3" type="ORF">FRACYDRAFT_179213</name>
</gene>
<evidence type="ECO:0000313" key="3">
    <source>
        <dbReference type="EMBL" id="OEU23130.1"/>
    </source>
</evidence>
<reference evidence="3 4" key="1">
    <citation type="submission" date="2016-09" db="EMBL/GenBank/DDBJ databases">
        <title>Extensive genetic diversity and differential bi-allelic expression allows diatom success in the polar Southern Ocean.</title>
        <authorList>
            <consortium name="DOE Joint Genome Institute"/>
            <person name="Mock T."/>
            <person name="Otillar R.P."/>
            <person name="Strauss J."/>
            <person name="Dupont C."/>
            <person name="Frickenhaus S."/>
            <person name="Maumus F."/>
            <person name="Mcmullan M."/>
            <person name="Sanges R."/>
            <person name="Schmutz J."/>
            <person name="Toseland A."/>
            <person name="Valas R."/>
            <person name="Veluchamy A."/>
            <person name="Ward B.J."/>
            <person name="Allen A."/>
            <person name="Barry K."/>
            <person name="Falciatore A."/>
            <person name="Ferrante M."/>
            <person name="Fortunato A.E."/>
            <person name="Gloeckner G."/>
            <person name="Gruber A."/>
            <person name="Hipkin R."/>
            <person name="Janech M."/>
            <person name="Kroth P."/>
            <person name="Leese F."/>
            <person name="Lindquist E."/>
            <person name="Lyon B.R."/>
            <person name="Martin J."/>
            <person name="Mayer C."/>
            <person name="Parker M."/>
            <person name="Quesneville H."/>
            <person name="Raymond J."/>
            <person name="Uhlig C."/>
            <person name="Valentin K.U."/>
            <person name="Worden A.Z."/>
            <person name="Armbrust E.V."/>
            <person name="Bowler C."/>
            <person name="Green B."/>
            <person name="Moulton V."/>
            <person name="Van Oosterhout C."/>
            <person name="Grigoriev I."/>
        </authorList>
    </citation>
    <scope>NUCLEOTIDE SEQUENCE [LARGE SCALE GENOMIC DNA]</scope>
    <source>
        <strain evidence="3 4">CCMP1102</strain>
    </source>
</reference>
<dbReference type="InParanoid" id="A0A1E7FYA9"/>
<evidence type="ECO:0000256" key="1">
    <source>
        <dbReference type="SAM" id="MobiDB-lite"/>
    </source>
</evidence>
<sequence>MYTSTQQLQQKELPWRDTNHSPLTGNDLRNLVIEASIREETEDDDDSFLNVPGIAWLEHVNLIVGGTDRQMATTFYIDIMGMTADKSKSFHVNLGRQQFHLAIPKKDDDDEEEEIPHRISGSIGLAVPDIYALKERLIQAKKEEENNNNSNNSFHDTDTTILIVRCPWGNIFRCYSANDRGRTTTASSPSEQKMTNLHSLQIGQHGPDKMGVLSVGQPGIRYIEFLCPYRSSNQIYNFYRTILRCSCYCTNVNSTTSRTGTSDIDTYKTVSCCVVSVGPGVHLVFVEESESKSYSNNHSELSSSSDDTMTTMNKKMMKGVHICIYVHDFYGLYNRLTDNSLIWTNPRFVRLDTCTTWEEAKKSRTLRFRYIIDINNQKHDESNNKDNQLVGSTSVGSNILMELEHETRPIRHGQFMKVPYYVPK</sequence>
<dbReference type="InterPro" id="IPR037523">
    <property type="entry name" value="VOC_core"/>
</dbReference>
<dbReference type="EMBL" id="KV784353">
    <property type="protein sequence ID" value="OEU23130.1"/>
    <property type="molecule type" value="Genomic_DNA"/>
</dbReference>
<dbReference type="Proteomes" id="UP000095751">
    <property type="component" value="Unassembled WGS sequence"/>
</dbReference>
<dbReference type="PANTHER" id="PTHR40280:SF1">
    <property type="entry name" value="VOC DOMAIN-CONTAINING PROTEIN"/>
    <property type="match status" value="1"/>
</dbReference>
<name>A0A1E7FYA9_9STRA</name>
<dbReference type="InterPro" id="IPR029068">
    <property type="entry name" value="Glyas_Bleomycin-R_OHBP_Dase"/>
</dbReference>